<keyword evidence="2" id="KW-1003">Cell membrane</keyword>
<sequence length="118" mass="12840">MIWLLSIIAILCNVAAQVSIKLASQSDRTLIKGWDAWISPWLTPWIIVAIILYGASFVLTVRIFALLPLSLAAPAMAGATFLLVAVASILILGEHISYLKLLGMILITSGIYCLVRYP</sequence>
<organism evidence="7 8">
    <name type="scientific">Methyloprofundus sedimenti</name>
    <dbReference type="NCBI Taxonomy" id="1420851"/>
    <lineage>
        <taxon>Bacteria</taxon>
        <taxon>Pseudomonadati</taxon>
        <taxon>Pseudomonadota</taxon>
        <taxon>Gammaproteobacteria</taxon>
        <taxon>Methylococcales</taxon>
        <taxon>Methylococcaceae</taxon>
        <taxon>Methyloprofundus</taxon>
    </lineage>
</organism>
<dbReference type="EMBL" id="LPUF01000001">
    <property type="protein sequence ID" value="OQK16716.1"/>
    <property type="molecule type" value="Genomic_DNA"/>
</dbReference>
<feature type="transmembrane region" description="Helical" evidence="6">
    <location>
        <begin position="71"/>
        <end position="92"/>
    </location>
</feature>
<dbReference type="SUPFAM" id="SSF103481">
    <property type="entry name" value="Multidrug resistance efflux transporter EmrE"/>
    <property type="match status" value="1"/>
</dbReference>
<keyword evidence="3 6" id="KW-0812">Transmembrane</keyword>
<evidence type="ECO:0000256" key="6">
    <source>
        <dbReference type="SAM" id="Phobius"/>
    </source>
</evidence>
<keyword evidence="4 6" id="KW-1133">Transmembrane helix</keyword>
<dbReference type="GO" id="GO:0005886">
    <property type="term" value="C:plasma membrane"/>
    <property type="evidence" value="ECO:0007669"/>
    <property type="project" value="UniProtKB-SubCell"/>
</dbReference>
<protein>
    <recommendedName>
        <fullName evidence="9">EamA domain-containing protein</fullName>
    </recommendedName>
</protein>
<comment type="subcellular location">
    <subcellularLocation>
        <location evidence="1">Cell membrane</location>
        <topology evidence="1">Multi-pass membrane protein</topology>
    </subcellularLocation>
</comment>
<dbReference type="Proteomes" id="UP000191980">
    <property type="component" value="Unassembled WGS sequence"/>
</dbReference>
<dbReference type="Gene3D" id="1.10.3730.20">
    <property type="match status" value="1"/>
</dbReference>
<dbReference type="RefSeq" id="WP_080521340.1">
    <property type="nucleotide sequence ID" value="NZ_LPUF01000001.1"/>
</dbReference>
<dbReference type="GO" id="GO:0022857">
    <property type="term" value="F:transmembrane transporter activity"/>
    <property type="evidence" value="ECO:0007669"/>
    <property type="project" value="InterPro"/>
</dbReference>
<evidence type="ECO:0000256" key="3">
    <source>
        <dbReference type="ARBA" id="ARBA00022692"/>
    </source>
</evidence>
<keyword evidence="5 6" id="KW-0472">Membrane</keyword>
<dbReference type="PANTHER" id="PTHR30561">
    <property type="entry name" value="SMR FAMILY PROTON-DEPENDENT DRUG EFFLUX TRANSPORTER SUGE"/>
    <property type="match status" value="1"/>
</dbReference>
<proteinExistence type="predicted"/>
<reference evidence="7 8" key="1">
    <citation type="submission" date="2015-12" db="EMBL/GenBank/DDBJ databases">
        <authorList>
            <person name="Shamseldin A."/>
            <person name="Moawad H."/>
            <person name="Abd El-Rahim W.M."/>
            <person name="Sadowsky M.J."/>
        </authorList>
    </citation>
    <scope>NUCLEOTIDE SEQUENCE [LARGE SCALE GENOMIC DNA]</scope>
    <source>
        <strain evidence="7 8">WF1</strain>
    </source>
</reference>
<evidence type="ECO:0000256" key="2">
    <source>
        <dbReference type="ARBA" id="ARBA00022475"/>
    </source>
</evidence>
<keyword evidence="8" id="KW-1185">Reference proteome</keyword>
<gene>
    <name evidence="7" type="ORF">AU255_02065</name>
</gene>
<evidence type="ECO:0000256" key="1">
    <source>
        <dbReference type="ARBA" id="ARBA00004651"/>
    </source>
</evidence>
<dbReference type="InterPro" id="IPR000390">
    <property type="entry name" value="Small_drug/metabolite_transptr"/>
</dbReference>
<evidence type="ECO:0000256" key="4">
    <source>
        <dbReference type="ARBA" id="ARBA00022989"/>
    </source>
</evidence>
<accession>A0A1V8M5E8</accession>
<feature type="transmembrane region" description="Helical" evidence="6">
    <location>
        <begin position="41"/>
        <end position="64"/>
    </location>
</feature>
<evidence type="ECO:0000313" key="8">
    <source>
        <dbReference type="Proteomes" id="UP000191980"/>
    </source>
</evidence>
<evidence type="ECO:0000313" key="7">
    <source>
        <dbReference type="EMBL" id="OQK16716.1"/>
    </source>
</evidence>
<dbReference type="PANTHER" id="PTHR30561:SF9">
    <property type="entry name" value="4-AMINO-4-DEOXY-L-ARABINOSE-PHOSPHOUNDECAPRENOL FLIPPASE SUBUNIT ARNF-RELATED"/>
    <property type="match status" value="1"/>
</dbReference>
<feature type="transmembrane region" description="Helical" evidence="6">
    <location>
        <begin position="98"/>
        <end position="115"/>
    </location>
</feature>
<name>A0A1V8M5E8_9GAMM</name>
<dbReference type="STRING" id="1420851.AU255_02065"/>
<comment type="caution">
    <text evidence="7">The sequence shown here is derived from an EMBL/GenBank/DDBJ whole genome shotgun (WGS) entry which is preliminary data.</text>
</comment>
<dbReference type="AlphaFoldDB" id="A0A1V8M5E8"/>
<evidence type="ECO:0008006" key="9">
    <source>
        <dbReference type="Google" id="ProtNLM"/>
    </source>
</evidence>
<evidence type="ECO:0000256" key="5">
    <source>
        <dbReference type="ARBA" id="ARBA00023136"/>
    </source>
</evidence>
<dbReference type="InterPro" id="IPR037185">
    <property type="entry name" value="EmrE-like"/>
</dbReference>